<dbReference type="Proteomes" id="UP001596074">
    <property type="component" value="Unassembled WGS sequence"/>
</dbReference>
<gene>
    <name evidence="2" type="ORF">ACFPZN_07035</name>
</gene>
<sequence length="281" mass="29883">MSRVLVTGASGQVGGALVRGLAAAGVSCRALMRDPASTTLPAQAEAFRGDFTDPSSLAGALRGVESAFLMAPARQLPSYARTFCDLLVDSGVKHVVLLSSLAVEIAGSSPLTTEHAEAEQALIGTGVGYTFLRAGVFSANTLMWAPAVRGDGRVRHPFGNSAVAPIDGDDIAEVALECLTSDEHLGATYPLTGPERMLPSEQVAILADILERPLRFAIMPEGEAVQMMEHAYSATDATAIVEALRSDQVAWSDPVDTVERITGRPPTTYREWAERHVDYFR</sequence>
<dbReference type="PANTHER" id="PTHR43162">
    <property type="match status" value="1"/>
</dbReference>
<dbReference type="PANTHER" id="PTHR43162:SF1">
    <property type="entry name" value="PRESTALK A DIFFERENTIATION PROTEIN A"/>
    <property type="match status" value="1"/>
</dbReference>
<dbReference type="Gene3D" id="3.90.25.10">
    <property type="entry name" value="UDP-galactose 4-epimerase, domain 1"/>
    <property type="match status" value="1"/>
</dbReference>
<keyword evidence="3" id="KW-1185">Reference proteome</keyword>
<dbReference type="Pfam" id="PF13460">
    <property type="entry name" value="NAD_binding_10"/>
    <property type="match status" value="1"/>
</dbReference>
<evidence type="ECO:0000259" key="1">
    <source>
        <dbReference type="Pfam" id="PF13460"/>
    </source>
</evidence>
<dbReference type="InterPro" id="IPR016040">
    <property type="entry name" value="NAD(P)-bd_dom"/>
</dbReference>
<protein>
    <submittedName>
        <fullName evidence="2">SDR family oxidoreductase</fullName>
    </submittedName>
</protein>
<comment type="caution">
    <text evidence="2">The sequence shown here is derived from an EMBL/GenBank/DDBJ whole genome shotgun (WGS) entry which is preliminary data.</text>
</comment>
<proteinExistence type="predicted"/>
<dbReference type="InterPro" id="IPR051604">
    <property type="entry name" value="Ergot_Alk_Oxidoreductase"/>
</dbReference>
<feature type="domain" description="NAD(P)-binding" evidence="1">
    <location>
        <begin position="8"/>
        <end position="181"/>
    </location>
</feature>
<dbReference type="EMBL" id="JBHSON010000007">
    <property type="protein sequence ID" value="MFC5745353.1"/>
    <property type="molecule type" value="Genomic_DNA"/>
</dbReference>
<dbReference type="InterPro" id="IPR036291">
    <property type="entry name" value="NAD(P)-bd_dom_sf"/>
</dbReference>
<dbReference type="RefSeq" id="WP_378280976.1">
    <property type="nucleotide sequence ID" value="NZ_JBHSON010000007.1"/>
</dbReference>
<dbReference type="Gene3D" id="3.40.50.720">
    <property type="entry name" value="NAD(P)-binding Rossmann-like Domain"/>
    <property type="match status" value="1"/>
</dbReference>
<organism evidence="2 3">
    <name type="scientific">Actinomadura rugatobispora</name>
    <dbReference type="NCBI Taxonomy" id="1994"/>
    <lineage>
        <taxon>Bacteria</taxon>
        <taxon>Bacillati</taxon>
        <taxon>Actinomycetota</taxon>
        <taxon>Actinomycetes</taxon>
        <taxon>Streptosporangiales</taxon>
        <taxon>Thermomonosporaceae</taxon>
        <taxon>Actinomadura</taxon>
    </lineage>
</organism>
<name>A0ABW0ZS19_9ACTN</name>
<dbReference type="SUPFAM" id="SSF51735">
    <property type="entry name" value="NAD(P)-binding Rossmann-fold domains"/>
    <property type="match status" value="1"/>
</dbReference>
<reference evidence="3" key="1">
    <citation type="journal article" date="2019" name="Int. J. Syst. Evol. Microbiol.">
        <title>The Global Catalogue of Microorganisms (GCM) 10K type strain sequencing project: providing services to taxonomists for standard genome sequencing and annotation.</title>
        <authorList>
            <consortium name="The Broad Institute Genomics Platform"/>
            <consortium name="The Broad Institute Genome Sequencing Center for Infectious Disease"/>
            <person name="Wu L."/>
            <person name="Ma J."/>
        </authorList>
    </citation>
    <scope>NUCLEOTIDE SEQUENCE [LARGE SCALE GENOMIC DNA]</scope>
    <source>
        <strain evidence="3">KCTC 42087</strain>
    </source>
</reference>
<evidence type="ECO:0000313" key="3">
    <source>
        <dbReference type="Proteomes" id="UP001596074"/>
    </source>
</evidence>
<accession>A0ABW0ZS19</accession>
<evidence type="ECO:0000313" key="2">
    <source>
        <dbReference type="EMBL" id="MFC5745353.1"/>
    </source>
</evidence>